<feature type="transmembrane region" description="Helical" evidence="3">
    <location>
        <begin position="462"/>
        <end position="483"/>
    </location>
</feature>
<keyword evidence="6" id="KW-1185">Reference proteome</keyword>
<name>A0ABX7P818_9BACT</name>
<feature type="compositionally biased region" description="Low complexity" evidence="2">
    <location>
        <begin position="59"/>
        <end position="69"/>
    </location>
</feature>
<evidence type="ECO:0000256" key="1">
    <source>
        <dbReference type="SAM" id="Coils"/>
    </source>
</evidence>
<dbReference type="Proteomes" id="UP000662747">
    <property type="component" value="Chromosome"/>
</dbReference>
<accession>A0ABX7P818</accession>
<evidence type="ECO:0000313" key="5">
    <source>
        <dbReference type="EMBL" id="QSQ26593.1"/>
    </source>
</evidence>
<feature type="region of interest" description="Disordered" evidence="2">
    <location>
        <begin position="404"/>
        <end position="427"/>
    </location>
</feature>
<organism evidence="5 6">
    <name type="scientific">Pyxidicoccus parkwayensis</name>
    <dbReference type="NCBI Taxonomy" id="2813578"/>
    <lineage>
        <taxon>Bacteria</taxon>
        <taxon>Pseudomonadati</taxon>
        <taxon>Myxococcota</taxon>
        <taxon>Myxococcia</taxon>
        <taxon>Myxococcales</taxon>
        <taxon>Cystobacterineae</taxon>
        <taxon>Myxococcaceae</taxon>
        <taxon>Pyxidicoccus</taxon>
    </lineage>
</organism>
<dbReference type="EMBL" id="CP071090">
    <property type="protein sequence ID" value="QSQ26593.1"/>
    <property type="molecule type" value="Genomic_DNA"/>
</dbReference>
<dbReference type="InterPro" id="IPR011723">
    <property type="entry name" value="Znf/thioredoxin_put"/>
</dbReference>
<protein>
    <submittedName>
        <fullName evidence="5">Zinc-ribbon domain-containing protein</fullName>
    </submittedName>
</protein>
<keyword evidence="3" id="KW-0812">Transmembrane</keyword>
<keyword evidence="1" id="KW-0175">Coiled coil</keyword>
<evidence type="ECO:0000259" key="4">
    <source>
        <dbReference type="Pfam" id="PF13717"/>
    </source>
</evidence>
<dbReference type="NCBIfam" id="TIGR02098">
    <property type="entry name" value="MJ0042_CXXC"/>
    <property type="match status" value="1"/>
</dbReference>
<feature type="region of interest" description="Disordered" evidence="2">
    <location>
        <begin position="42"/>
        <end position="98"/>
    </location>
</feature>
<keyword evidence="3" id="KW-0472">Membrane</keyword>
<reference evidence="5 6" key="1">
    <citation type="submission" date="2021-02" db="EMBL/GenBank/DDBJ databases">
        <title>De Novo genome assembly of isolated myxobacteria.</title>
        <authorList>
            <person name="Stevens D.C."/>
        </authorList>
    </citation>
    <scope>NUCLEOTIDE SEQUENCE [LARGE SCALE GENOMIC DNA]</scope>
    <source>
        <strain evidence="6">SCPEA02</strain>
    </source>
</reference>
<feature type="domain" description="Zinc finger/thioredoxin putative" evidence="4">
    <location>
        <begin position="1"/>
        <end position="35"/>
    </location>
</feature>
<evidence type="ECO:0000256" key="3">
    <source>
        <dbReference type="SAM" id="Phobius"/>
    </source>
</evidence>
<keyword evidence="3" id="KW-1133">Transmembrane helix</keyword>
<dbReference type="Pfam" id="PF13717">
    <property type="entry name" value="Zn_ribbon_4"/>
    <property type="match status" value="1"/>
</dbReference>
<evidence type="ECO:0000256" key="2">
    <source>
        <dbReference type="SAM" id="MobiDB-lite"/>
    </source>
</evidence>
<feature type="coiled-coil region" evidence="1">
    <location>
        <begin position="545"/>
        <end position="582"/>
    </location>
</feature>
<evidence type="ECO:0000313" key="6">
    <source>
        <dbReference type="Proteomes" id="UP000662747"/>
    </source>
</evidence>
<proteinExistence type="predicted"/>
<gene>
    <name evidence="5" type="ORF">JY651_17385</name>
</gene>
<sequence>MQISCPQCSMQYALDPRLLPPGGASVQCTRCGHVFMASPNGPVPAPRPAPATQGGAGSGASSTPNPGAGRSPMMSTQIFGSGPHQKPQVDGAASTPVPDTTQTFGAVPPPPSIPPVGGARTFGAGPGNATQAFGAVPAQGGSAPGNATQTFGAVSAPGNATQPFGALQAQSGRSPGNATQTFGAVSAHGSAVGNATQTFGAVPAQSGIAPGNATQTFGAVSAHGPAVGNATQTFGAVSAHGSAVGNATQTFGAVSAQSSAAPGNATQTFGAVPAHDTSAPLGRSQTFSAVSSHEASVGTARGTGIAPESAAPTQSASGIFPARGSQSPIGKTQAYGAVPSLPPEDPRDSVSPTQAYGAVSSEPAVLDDSARRAILFGATPPALMEVDDVRLPPEPVGSETLLPFGPSAQGPVAVEPAPSPGNTPRRAQVELPPELLAASRASSSSSGASFNASPTSTGRERLWLILVVVAGLILAAVLAYPAWKNRETDMPASAVEDKARATVLLRRDDTAAREQAIQRLQALTATYPKYIEAQAELAVALSLRLSDLQAEMEIFQSRADKLNREKAETRDLIDEEERLQRVAALDKDMAEVSAALAPIREEADKLRKDLYAQLAALAQAPEVEPAPAVVARLKARAVHAGVTVASDALMLAERLRNVEGSPKTWSSLARAEYALSSGSPPDSLLEVSKELEALRQEDQTLSRAYVLGARLAIRLDDPAAARSLLDDVIALNPNHQLAKRLLEQLKTNAEKP</sequence>
<feature type="region of interest" description="Disordered" evidence="2">
    <location>
        <begin position="299"/>
        <end position="362"/>
    </location>
</feature>